<dbReference type="InterPro" id="IPR020139">
    <property type="entry name" value="DUF2642"/>
</dbReference>
<evidence type="ECO:0000313" key="2">
    <source>
        <dbReference type="Proteomes" id="UP001418796"/>
    </source>
</evidence>
<name>A0ABU9VLS0_9BACI</name>
<keyword evidence="2" id="KW-1185">Reference proteome</keyword>
<dbReference type="Proteomes" id="UP001418796">
    <property type="component" value="Unassembled WGS sequence"/>
</dbReference>
<dbReference type="RefSeq" id="WP_343131477.1">
    <property type="nucleotide sequence ID" value="NZ_JBCITK010000001.1"/>
</dbReference>
<proteinExistence type="predicted"/>
<sequence length="66" mass="7739">MYKPYFYQELSNRLESRVEIATDTNFIVGFITRVTPELVMIDVTDGYDTGSDQYVFIDAINYVRFP</sequence>
<dbReference type="Pfam" id="PF10842">
    <property type="entry name" value="DUF2642"/>
    <property type="match status" value="1"/>
</dbReference>
<comment type="caution">
    <text evidence="1">The sequence shown here is derived from an EMBL/GenBank/DDBJ whole genome shotgun (WGS) entry which is preliminary data.</text>
</comment>
<dbReference type="EMBL" id="JBCITK010000001">
    <property type="protein sequence ID" value="MEN0644854.1"/>
    <property type="molecule type" value="Genomic_DNA"/>
</dbReference>
<accession>A0ABU9VLS0</accession>
<evidence type="ECO:0000313" key="1">
    <source>
        <dbReference type="EMBL" id="MEN0644854.1"/>
    </source>
</evidence>
<gene>
    <name evidence="1" type="ORF">MKY91_16995</name>
</gene>
<protein>
    <submittedName>
        <fullName evidence="1">DUF2642 domain-containing protein</fullName>
    </submittedName>
</protein>
<organism evidence="1 2">
    <name type="scientific">Alkalicoccobacillus gibsonii</name>
    <dbReference type="NCBI Taxonomy" id="79881"/>
    <lineage>
        <taxon>Bacteria</taxon>
        <taxon>Bacillati</taxon>
        <taxon>Bacillota</taxon>
        <taxon>Bacilli</taxon>
        <taxon>Bacillales</taxon>
        <taxon>Bacillaceae</taxon>
        <taxon>Alkalicoccobacillus</taxon>
    </lineage>
</organism>
<reference evidence="1 2" key="1">
    <citation type="submission" date="2024-03" db="EMBL/GenBank/DDBJ databases">
        <title>Bacilli Hybrid Assemblies.</title>
        <authorList>
            <person name="Kovac J."/>
        </authorList>
    </citation>
    <scope>NUCLEOTIDE SEQUENCE [LARGE SCALE GENOMIC DNA]</scope>
    <source>
        <strain evidence="1 2">FSL R7-0666</strain>
    </source>
</reference>